<evidence type="ECO:0000256" key="6">
    <source>
        <dbReference type="ARBA" id="ARBA00022840"/>
    </source>
</evidence>
<dbReference type="SUPFAM" id="SSF90123">
    <property type="entry name" value="ABC transporter transmembrane region"/>
    <property type="match status" value="2"/>
</dbReference>
<feature type="transmembrane region" description="Helical" evidence="9">
    <location>
        <begin position="976"/>
        <end position="998"/>
    </location>
</feature>
<dbReference type="GO" id="GO:0005886">
    <property type="term" value="C:plasma membrane"/>
    <property type="evidence" value="ECO:0007669"/>
    <property type="project" value="UniProtKB-SubCell"/>
</dbReference>
<keyword evidence="3" id="KW-1003">Cell membrane</keyword>
<feature type="transmembrane region" description="Helical" evidence="9">
    <location>
        <begin position="400"/>
        <end position="419"/>
    </location>
</feature>
<feature type="transmembrane region" description="Helical" evidence="9">
    <location>
        <begin position="147"/>
        <end position="167"/>
    </location>
</feature>
<evidence type="ECO:0000256" key="4">
    <source>
        <dbReference type="ARBA" id="ARBA00022692"/>
    </source>
</evidence>
<dbReference type="SUPFAM" id="SSF52540">
    <property type="entry name" value="P-loop containing nucleoside triphosphate hydrolases"/>
    <property type="match status" value="2"/>
</dbReference>
<dbReference type="InterPro" id="IPR027417">
    <property type="entry name" value="P-loop_NTPase"/>
</dbReference>
<dbReference type="Pfam" id="PF00664">
    <property type="entry name" value="ABC_membrane"/>
    <property type="match status" value="1"/>
</dbReference>
<dbReference type="GO" id="GO:0016887">
    <property type="term" value="F:ATP hydrolysis activity"/>
    <property type="evidence" value="ECO:0007669"/>
    <property type="project" value="InterPro"/>
</dbReference>
<feature type="transmembrane region" description="Helical" evidence="9">
    <location>
        <begin position="518"/>
        <end position="536"/>
    </location>
</feature>
<feature type="transmembrane region" description="Helical" evidence="9">
    <location>
        <begin position="93"/>
        <end position="115"/>
    </location>
</feature>
<feature type="transmembrane region" description="Helical" evidence="9">
    <location>
        <begin position="903"/>
        <end position="930"/>
    </location>
</feature>
<evidence type="ECO:0000256" key="5">
    <source>
        <dbReference type="ARBA" id="ARBA00022741"/>
    </source>
</evidence>
<feature type="transmembrane region" description="Helical" evidence="9">
    <location>
        <begin position="480"/>
        <end position="506"/>
    </location>
</feature>
<comment type="subcellular location">
    <subcellularLocation>
        <location evidence="1">Cell membrane</location>
        <topology evidence="1">Multi-pass membrane protein</topology>
    </subcellularLocation>
</comment>
<dbReference type="PROSITE" id="PS50929">
    <property type="entry name" value="ABC_TM1F"/>
    <property type="match status" value="2"/>
</dbReference>
<evidence type="ECO:0000259" key="11">
    <source>
        <dbReference type="PROSITE" id="PS50929"/>
    </source>
</evidence>
<reference evidence="12 13" key="1">
    <citation type="journal article" date="2016" name="Genome Biol. Evol.">
        <title>Divergent and convergent evolution of fungal pathogenicity.</title>
        <authorList>
            <person name="Shang Y."/>
            <person name="Xiao G."/>
            <person name="Zheng P."/>
            <person name="Cen K."/>
            <person name="Zhan S."/>
            <person name="Wang C."/>
        </authorList>
    </citation>
    <scope>NUCLEOTIDE SEQUENCE [LARGE SCALE GENOMIC DNA]</scope>
    <source>
        <strain evidence="12 13">RCEF 1005</strain>
    </source>
</reference>
<feature type="transmembrane region" description="Helical" evidence="9">
    <location>
        <begin position="375"/>
        <end position="394"/>
    </location>
</feature>
<evidence type="ECO:0000256" key="9">
    <source>
        <dbReference type="SAM" id="Phobius"/>
    </source>
</evidence>
<evidence type="ECO:0000313" key="12">
    <source>
        <dbReference type="EMBL" id="OAA82406.1"/>
    </source>
</evidence>
<keyword evidence="13" id="KW-1185">Reference proteome</keyword>
<evidence type="ECO:0000256" key="8">
    <source>
        <dbReference type="ARBA" id="ARBA00023136"/>
    </source>
</evidence>
<dbReference type="PANTHER" id="PTHR24223:SF399">
    <property type="entry name" value="ABC TRANSPORTER ATNG"/>
    <property type="match status" value="1"/>
</dbReference>
<dbReference type="EMBL" id="AZHF01000001">
    <property type="protein sequence ID" value="OAA82406.1"/>
    <property type="molecule type" value="Genomic_DNA"/>
</dbReference>
<comment type="caution">
    <text evidence="12">The sequence shown here is derived from an EMBL/GenBank/DDBJ whole genome shotgun (WGS) entry which is preliminary data.</text>
</comment>
<feature type="transmembrane region" description="Helical" evidence="9">
    <location>
        <begin position="249"/>
        <end position="268"/>
    </location>
</feature>
<dbReference type="PROSITE" id="PS50893">
    <property type="entry name" value="ABC_TRANSPORTER_2"/>
    <property type="match status" value="1"/>
</dbReference>
<dbReference type="Gene3D" id="3.40.50.300">
    <property type="entry name" value="P-loop containing nucleotide triphosphate hydrolases"/>
    <property type="match status" value="2"/>
</dbReference>
<feature type="transmembrane region" description="Helical" evidence="9">
    <location>
        <begin position="1092"/>
        <end position="1111"/>
    </location>
</feature>
<dbReference type="Gene3D" id="1.20.1560.10">
    <property type="entry name" value="ABC transporter type 1, transmembrane domain"/>
    <property type="match status" value="2"/>
</dbReference>
<keyword evidence="4 9" id="KW-0812">Transmembrane</keyword>
<evidence type="ECO:0000259" key="10">
    <source>
        <dbReference type="PROSITE" id="PS50893"/>
    </source>
</evidence>
<feature type="domain" description="ABC transmembrane type-1" evidence="11">
    <location>
        <begin position="271"/>
        <end position="544"/>
    </location>
</feature>
<feature type="domain" description="ABC transmembrane type-1" evidence="11">
    <location>
        <begin position="859"/>
        <end position="1146"/>
    </location>
</feature>
<feature type="domain" description="ABC transporter" evidence="10">
    <location>
        <begin position="592"/>
        <end position="818"/>
    </location>
</feature>
<feature type="transmembrane region" description="Helical" evidence="9">
    <location>
        <begin position="1004"/>
        <end position="1024"/>
    </location>
</feature>
<feature type="transmembrane region" description="Helical" evidence="9">
    <location>
        <begin position="1123"/>
        <end position="1142"/>
    </location>
</feature>
<proteinExistence type="predicted"/>
<dbReference type="Proteomes" id="UP000076881">
    <property type="component" value="Unassembled WGS sequence"/>
</dbReference>
<evidence type="ECO:0000256" key="1">
    <source>
        <dbReference type="ARBA" id="ARBA00004651"/>
    </source>
</evidence>
<dbReference type="SMART" id="SM00382">
    <property type="entry name" value="AAA"/>
    <property type="match status" value="2"/>
</dbReference>
<evidence type="ECO:0000313" key="13">
    <source>
        <dbReference type="Proteomes" id="UP000076881"/>
    </source>
</evidence>
<feature type="transmembrane region" description="Helical" evidence="9">
    <location>
        <begin position="57"/>
        <end position="81"/>
    </location>
</feature>
<keyword evidence="7 9" id="KW-1133">Transmembrane helix</keyword>
<keyword evidence="8 9" id="KW-0472">Membrane</keyword>
<organism evidence="12 13">
    <name type="scientific">Akanthomyces lecanii RCEF 1005</name>
    <dbReference type="NCBI Taxonomy" id="1081108"/>
    <lineage>
        <taxon>Eukaryota</taxon>
        <taxon>Fungi</taxon>
        <taxon>Dikarya</taxon>
        <taxon>Ascomycota</taxon>
        <taxon>Pezizomycotina</taxon>
        <taxon>Sordariomycetes</taxon>
        <taxon>Hypocreomycetidae</taxon>
        <taxon>Hypocreales</taxon>
        <taxon>Cordycipitaceae</taxon>
        <taxon>Akanthomyces</taxon>
        <taxon>Cordyceps confragosa</taxon>
    </lineage>
</organism>
<dbReference type="InterPro" id="IPR036640">
    <property type="entry name" value="ABC1_TM_sf"/>
</dbReference>
<sequence>MDDKSFGPRLLGHFDFTLLFEHTIFQIAPSALILFATPFYAHRLLRGTVLIRPGRLLFVKLAAAIALVVVQIVNLVLWWSSSLEYLDLKLGRIAAVFSLLSAVCIAIISISGHFYFLSSSTFLGLFLTMTLPADIVTTLTYHNRPGLLQIAHLQIAVPVLKFVLLSLEEISKRSLIKAQNVRDSLGSEGLAGFWNKSLLIWLNPLLLFGFRHNITDGSLPALASQFASDILYHEFECKWASRERKTSRYALAIVLFLSIPWPFIYVFLPRLLVTGFAFSQPFLLQDIVNEVSNESPSVDVEHGLLVATAIIYTGLAISRSWYVYIKNQARICVRAILASAIYHKSLRLDATQLTKKAAITLTNTDLKGIDQLVELAYECTAYVIEIGLGIALLAKFVGAATIFALIPTIVATVLVLFTAKKMLVTRRKWNEQISTRVETTSNILAQSKDIKMMGLAPVLALDLQEQFEAETRAAMRDRNYLTVSLTLSAFGSSVTPVLVVAGSLFWSRASEPMTPSRFFTTLAFVQLVAQPLSLFLEYLPYWTTGFAAISRVQEYLAIPEPNDPRTFRFEADASSSEKGPRNRHAPGVYFAVEMLYVCVTSDFAGPILRGVCAGFPFGTVAMIFGPVGCGKTTMLKIILGEAQLSHGDIKLASDSIAYCSQVPWIQNITIRLNIIGQKAFDARKYARVVYICALDEDFDQMPNKDQTVAGTDGCNLSGGQKSRIALARALYLEADIMVLDDPFSSLDRETASTIRLRLFSESNLTEDDRTTIIMTTSVKAHLVDADVLFRIDQNGEVERAPLTTRELSPDSIIKSMHVQEEAMCRAPAGQVASLPAVKPNENAGDHPRDARAGDFSLYSFFASPAGTLYLLFWAAVLVLSAVAERMPQIFGRIWMEADPTNAKYYAGYALFGIANPIMHVFAIGGFFHLVNAKSVNALHWVLAETSSKATFEYLTEEDASFLLNRFSVDTSMATQVLPTTIITVVWVGLTVLIDVGVIASGASYASPIIPVFLLVVYVVQRFYLRTSRQLREMELDVAKLLTRHLVETAAGIEHIRTFRWQDAFKSELHEILDLTQKPFYFLISINQWLRSVMDLSTAACAVAIVGLALRFHSTASPSSMGLSLLSLLYFSDVAAIFVRYYVNMEMAFGAVARIRDFMNKTPKEQERDCVQLPENWPPAGKLDFSCVGVVYKAGTEKAHTVFRNVSVTVQPGQTLGVIGRTGSGKSTLVLALLQLIGFSGTIHIDDREVKTVPRELLRMRITTITQGGLELNSSVRLNLDPFKFSSRARNIPFPSDDGLADIFRQVGLWSQIEEAGGLDASMAKLKLSSGQKQLFQIARAILHKRMMESKILLIDEGTSSMDADTEEVVAQLVTTAFADCTKVFDWQVAMPLS</sequence>
<dbReference type="InterPro" id="IPR011527">
    <property type="entry name" value="ABC1_TM_dom"/>
</dbReference>
<keyword evidence="5" id="KW-0547">Nucleotide-binding</keyword>
<dbReference type="GO" id="GO:0005524">
    <property type="term" value="F:ATP binding"/>
    <property type="evidence" value="ECO:0007669"/>
    <property type="project" value="UniProtKB-KW"/>
</dbReference>
<name>A0A162KQ31_CORDF</name>
<dbReference type="InterPro" id="IPR003593">
    <property type="entry name" value="AAA+_ATPase"/>
</dbReference>
<feature type="transmembrane region" description="Helical" evidence="9">
    <location>
        <begin position="857"/>
        <end position="883"/>
    </location>
</feature>
<feature type="transmembrane region" description="Helical" evidence="9">
    <location>
        <begin position="304"/>
        <end position="324"/>
    </location>
</feature>
<gene>
    <name evidence="12" type="ORF">LEL_01951</name>
</gene>
<feature type="transmembrane region" description="Helical" evidence="9">
    <location>
        <begin position="122"/>
        <end position="141"/>
    </location>
</feature>
<dbReference type="InterPro" id="IPR017871">
    <property type="entry name" value="ABC_transporter-like_CS"/>
</dbReference>
<feature type="transmembrane region" description="Helical" evidence="9">
    <location>
        <begin position="24"/>
        <end position="45"/>
    </location>
</feature>
<dbReference type="CDD" id="cd18580">
    <property type="entry name" value="ABC_6TM_ABCC_D2"/>
    <property type="match status" value="1"/>
</dbReference>
<evidence type="ECO:0000256" key="7">
    <source>
        <dbReference type="ARBA" id="ARBA00022989"/>
    </source>
</evidence>
<evidence type="ECO:0000256" key="3">
    <source>
        <dbReference type="ARBA" id="ARBA00022475"/>
    </source>
</evidence>
<dbReference type="PANTHER" id="PTHR24223">
    <property type="entry name" value="ATP-BINDING CASSETTE SUB-FAMILY C"/>
    <property type="match status" value="1"/>
</dbReference>
<dbReference type="Pfam" id="PF00005">
    <property type="entry name" value="ABC_tran"/>
    <property type="match status" value="2"/>
</dbReference>
<evidence type="ECO:0000256" key="2">
    <source>
        <dbReference type="ARBA" id="ARBA00022448"/>
    </source>
</evidence>
<accession>A0A162KQ31</accession>
<dbReference type="GO" id="GO:0140359">
    <property type="term" value="F:ABC-type transporter activity"/>
    <property type="evidence" value="ECO:0007669"/>
    <property type="project" value="InterPro"/>
</dbReference>
<keyword evidence="2" id="KW-0813">Transport</keyword>
<dbReference type="InterPro" id="IPR003439">
    <property type="entry name" value="ABC_transporter-like_ATP-bd"/>
</dbReference>
<dbReference type="InterPro" id="IPR050173">
    <property type="entry name" value="ABC_transporter_C-like"/>
</dbReference>
<protein>
    <submittedName>
        <fullName evidence="12">ABC transporter, transmembrane domain, type 1</fullName>
    </submittedName>
</protein>
<dbReference type="PROSITE" id="PS00211">
    <property type="entry name" value="ABC_TRANSPORTER_1"/>
    <property type="match status" value="1"/>
</dbReference>
<dbReference type="InterPro" id="IPR044726">
    <property type="entry name" value="ABCC_6TM_D2"/>
</dbReference>
<keyword evidence="6" id="KW-0067">ATP-binding</keyword>
<dbReference type="OrthoDB" id="4864277at2759"/>